<name>A0A383V8R7_TETOB</name>
<keyword evidence="2" id="KW-0732">Signal</keyword>
<dbReference type="Proteomes" id="UP000256970">
    <property type="component" value="Unassembled WGS sequence"/>
</dbReference>
<organism evidence="3 4">
    <name type="scientific">Tetradesmus obliquus</name>
    <name type="common">Green alga</name>
    <name type="synonym">Acutodesmus obliquus</name>
    <dbReference type="NCBI Taxonomy" id="3088"/>
    <lineage>
        <taxon>Eukaryota</taxon>
        <taxon>Viridiplantae</taxon>
        <taxon>Chlorophyta</taxon>
        <taxon>core chlorophytes</taxon>
        <taxon>Chlorophyceae</taxon>
        <taxon>CS clade</taxon>
        <taxon>Sphaeropleales</taxon>
        <taxon>Scenedesmaceae</taxon>
        <taxon>Tetradesmus</taxon>
    </lineage>
</organism>
<accession>A0A383V8R7</accession>
<feature type="region of interest" description="Disordered" evidence="1">
    <location>
        <begin position="304"/>
        <end position="348"/>
    </location>
</feature>
<feature type="signal peptide" evidence="2">
    <location>
        <begin position="1"/>
        <end position="25"/>
    </location>
</feature>
<reference evidence="3 4" key="1">
    <citation type="submission" date="2016-10" db="EMBL/GenBank/DDBJ databases">
        <authorList>
            <person name="Cai Z."/>
        </authorList>
    </citation>
    <scope>NUCLEOTIDE SEQUENCE [LARGE SCALE GENOMIC DNA]</scope>
</reference>
<evidence type="ECO:0000256" key="2">
    <source>
        <dbReference type="SAM" id="SignalP"/>
    </source>
</evidence>
<feature type="compositionally biased region" description="Low complexity" evidence="1">
    <location>
        <begin position="193"/>
        <end position="211"/>
    </location>
</feature>
<feature type="compositionally biased region" description="Polar residues" evidence="1">
    <location>
        <begin position="437"/>
        <end position="455"/>
    </location>
</feature>
<evidence type="ECO:0000256" key="1">
    <source>
        <dbReference type="SAM" id="MobiDB-lite"/>
    </source>
</evidence>
<feature type="compositionally biased region" description="Polar residues" evidence="1">
    <location>
        <begin position="92"/>
        <end position="107"/>
    </location>
</feature>
<feature type="chain" id="PRO_5016871475" evidence="2">
    <location>
        <begin position="26"/>
        <end position="782"/>
    </location>
</feature>
<feature type="compositionally biased region" description="Low complexity" evidence="1">
    <location>
        <begin position="309"/>
        <end position="348"/>
    </location>
</feature>
<dbReference type="AlphaFoldDB" id="A0A383V8R7"/>
<protein>
    <submittedName>
        <fullName evidence="3">Uncharacterized protein</fullName>
    </submittedName>
</protein>
<gene>
    <name evidence="3" type="ORF">BQ4739_LOCUS1523</name>
</gene>
<feature type="region of interest" description="Disordered" evidence="1">
    <location>
        <begin position="193"/>
        <end position="215"/>
    </location>
</feature>
<keyword evidence="4" id="KW-1185">Reference proteome</keyword>
<feature type="region of interest" description="Disordered" evidence="1">
    <location>
        <begin position="92"/>
        <end position="115"/>
    </location>
</feature>
<evidence type="ECO:0000313" key="4">
    <source>
        <dbReference type="Proteomes" id="UP000256970"/>
    </source>
</evidence>
<feature type="region of interest" description="Disordered" evidence="1">
    <location>
        <begin position="437"/>
        <end position="464"/>
    </location>
</feature>
<feature type="region of interest" description="Disordered" evidence="1">
    <location>
        <begin position="522"/>
        <end position="559"/>
    </location>
</feature>
<proteinExistence type="predicted"/>
<sequence length="782" mass="78523">MTNPIQHQSIVWLVLTTLLAGFVAAAPAAPAVADLSKPAGAALRSSSDAGRASMAAVSGQASLPQQETAKRLHGTQQLLVFSTVTLLDRASANGTSPGGSSVHTPTKQQQQEQEQQRACVSVRAVLSTVQADSTEQAVMGLSSLQQHASRFRVCSNAQGNTRKQTAAAASATSPLVREVVLLIPLQETNKTAAAAAAEHTEAQSSNASANKSAHDSSRDAALPLLLMLYAEQQLDGSTYLWTASQLVMPGAASITAAINMHNFTYSWTVPQPAAPAAAAAAAAATPCKPCPASNNTSRATVSGLNEDQAAASSSAPATSATANKTTSMQRNQQQQQQQQCPPATPQAAASSGSVTSCPALLQQLPACGDWSPADAAYAVAALLHRHPDHAAWTGRTSLAFQDSSSSSSSSSNSTCPAWPVNAAMPAFLQAASRSCSSQDGASPLTPEQQSTNTSSAGLAGTPTAGAARATAAPLLAFDGSTQQLTVRASPAQLLLAAAALALLAFLAGRAIGKTASRHTSAAAAGPAGTMGNDRQVAVQQQQQQQQHKQNGAGNPRHDDRFELRDASRYDQHTAAGRKLSAAAAAAAAHSSDPFGYGDTAAAPAPAPATAADATTGARAAAVVAAVRRASVMAVSHAAGSLKDAFANRTAAAGTGQGTAFNQAAARGPAAADAAAAQSMWDEADEDTVNELPASILAHLQAGGRWARDRGGRLVRGSLNALRAASNMAAGAFASAAGGGGAAAAAGGGFAGGDGGSGSDAVLLQRLMVSGPGTELVLSDEEA</sequence>
<evidence type="ECO:0000313" key="3">
    <source>
        <dbReference type="EMBL" id="SZX60984.1"/>
    </source>
</evidence>
<dbReference type="EMBL" id="FNXT01000117">
    <property type="protein sequence ID" value="SZX60984.1"/>
    <property type="molecule type" value="Genomic_DNA"/>
</dbReference>